<evidence type="ECO:0000259" key="1">
    <source>
        <dbReference type="Pfam" id="PF00078"/>
    </source>
</evidence>
<reference evidence="3" key="1">
    <citation type="submission" date="2018-11" db="EMBL/GenBank/DDBJ databases">
        <authorList>
            <person name="Grassa J C."/>
        </authorList>
    </citation>
    <scope>NUCLEOTIDE SEQUENCE [LARGE SCALE GENOMIC DNA]</scope>
</reference>
<proteinExistence type="predicted"/>
<dbReference type="InterPro" id="IPR002156">
    <property type="entry name" value="RNaseH_domain"/>
</dbReference>
<sequence>MSLSTFCFICGILGHSERFCEQFFHTPLDQIQKPYTLELKAAPRRKNYAIGERWLRPGAVSRVGGMVFSEHATTGEGSTVINGNQINNNLGRQLRQNQHPPINLGSSSHQPITGRDKNSNLMANSLPQMKESVAVVDQAVMRDLNSGDMVLEPNNINKETSILVLDTKRRRTDIVDVNGPGSDNNLNKNTEEDVEDRIIREKNNEVNTGSPPGIMNVLSWNCRGLGKQRAIQFLKEIVSQKNPNFIFLCETKCNKNKIESMGRMLKFEGAFGVEAQGSSGGLAFFWKNQDDGWVLGYSNNHIEFLVESSEKGAWKLTSFYGEPERINRHRSWTLLRTLATDSTLPWGSRNWIEVRLDRALVNNAWSQLFQGASLLNLEISSSDHYPIFLEPELNHCYPPNRKFKFENAWLKEPMCFEIVRDCWESGSDDSLPSKLARCADKLSIWGKEVTENFKVRISRCKKETQRLADKRDTASIQRHKEVKEELFHVLDQRESFWKLRSKQLWLKEGDHNSSYFHKAVTTRKRLNKIVTLKNDNGVRVGWDNGLAQVMIDYFSTLFQASNSTCQEVVDSVNSSVPNFVHEELRMAVSKEECVTSTEYLVVHENKEMGPIIPSRGIRQGDPLSPYLFILCAEGLSALLNKYERAGLIHGCKVANGAPRISHMLFADDSYLYCKATILEVTRIKDILQKFEAASGQKVNFSKSSIFYSTNTTQAVCDSISNILGMAIANEGSLYLGLPSTLSRNKSAVLGYLKKRVRKRIEGWEMKFLSRAGKEVLIKTVAQSLPSYAMSIFLLPLDITRDMEKAMNKFWWQGANNAKSGIHCYAYQTRVEAAISRPNSLVAKVFKARYYSNGSFFTAQLGSNPSYVWQSVLEAQDLVRKGTCWCVFNGEEINVLQEPWLPCEDDPYVHSSHPSLSEVKACNLMAMDGGSWDVEILNDLFNEREKKLILDIPLNIGHGRDKLTWSYETSSIYSVKNGYNLLQKLYGRWSANEDDLTKFWTKFWKLKIPPKVKNLVWRADESIIHALITCTRVKQVWDRVGIGPHVAAAEPKSFLDWFTVVFSAADAEQKLLLPVLCWAIWNARNDVVWQKKTVTAASIVVLATGYLEQWKNAQNSRIETSWSGLKADDGAEHWTVPNVNFIKVNVDAALFDGGNKYGCGLVARDHYGMLIEGKMVLFSGSVTPEVAEFIGIREALSWIKSHNWQHVTLETDCLTVVRAIRSEVNMISMFGQVIQECKKLLLELKTISVLFVKRLTNVVAYNCTRASIFFLGCIFDMESVAFDLLPILIADFNG</sequence>
<dbReference type="Pfam" id="PF13456">
    <property type="entry name" value="RVT_3"/>
    <property type="match status" value="1"/>
</dbReference>
<keyword evidence="4" id="KW-1185">Reference proteome</keyword>
<evidence type="ECO:0008006" key="5">
    <source>
        <dbReference type="Google" id="ProtNLM"/>
    </source>
</evidence>
<organism evidence="3 4">
    <name type="scientific">Cannabis sativa</name>
    <name type="common">Hemp</name>
    <name type="synonym">Marijuana</name>
    <dbReference type="NCBI Taxonomy" id="3483"/>
    <lineage>
        <taxon>Eukaryota</taxon>
        <taxon>Viridiplantae</taxon>
        <taxon>Streptophyta</taxon>
        <taxon>Embryophyta</taxon>
        <taxon>Tracheophyta</taxon>
        <taxon>Spermatophyta</taxon>
        <taxon>Magnoliopsida</taxon>
        <taxon>eudicotyledons</taxon>
        <taxon>Gunneridae</taxon>
        <taxon>Pentapetalae</taxon>
        <taxon>rosids</taxon>
        <taxon>fabids</taxon>
        <taxon>Rosales</taxon>
        <taxon>Cannabaceae</taxon>
        <taxon>Cannabis</taxon>
    </lineage>
</organism>
<dbReference type="InterPro" id="IPR000477">
    <property type="entry name" value="RT_dom"/>
</dbReference>
<evidence type="ECO:0000259" key="2">
    <source>
        <dbReference type="Pfam" id="PF13456"/>
    </source>
</evidence>
<dbReference type="SUPFAM" id="SSF56219">
    <property type="entry name" value="DNase I-like"/>
    <property type="match status" value="1"/>
</dbReference>
<dbReference type="EMBL" id="UZAU01000177">
    <property type="status" value="NOT_ANNOTATED_CDS"/>
    <property type="molecule type" value="Genomic_DNA"/>
</dbReference>
<dbReference type="SUPFAM" id="SSF53098">
    <property type="entry name" value="Ribonuclease H-like"/>
    <property type="match status" value="1"/>
</dbReference>
<dbReference type="InterPro" id="IPR012337">
    <property type="entry name" value="RNaseH-like_sf"/>
</dbReference>
<dbReference type="Gramene" id="evm.model.02.1339">
    <property type="protein sequence ID" value="cds.evm.model.02.1339"/>
    <property type="gene ID" value="evm.TU.02.1339"/>
</dbReference>
<dbReference type="Proteomes" id="UP000596661">
    <property type="component" value="Chromosome 2"/>
</dbReference>
<evidence type="ECO:0000313" key="3">
    <source>
        <dbReference type="EnsemblPlants" id="cds.evm.model.02.1339"/>
    </source>
</evidence>
<protein>
    <recommendedName>
        <fullName evidence="5">Reverse transcriptase</fullName>
    </recommendedName>
</protein>
<dbReference type="InterPro" id="IPR044730">
    <property type="entry name" value="RNase_H-like_dom_plant"/>
</dbReference>
<dbReference type="Gene3D" id="3.60.10.10">
    <property type="entry name" value="Endonuclease/exonuclease/phosphatase"/>
    <property type="match status" value="1"/>
</dbReference>
<evidence type="ECO:0000313" key="4">
    <source>
        <dbReference type="Proteomes" id="UP000596661"/>
    </source>
</evidence>
<dbReference type="GO" id="GO:0003676">
    <property type="term" value="F:nucleic acid binding"/>
    <property type="evidence" value="ECO:0007669"/>
    <property type="project" value="InterPro"/>
</dbReference>
<feature type="domain" description="Reverse transcriptase" evidence="1">
    <location>
        <begin position="595"/>
        <end position="715"/>
    </location>
</feature>
<dbReference type="Pfam" id="PF00078">
    <property type="entry name" value="RVT_1"/>
    <property type="match status" value="1"/>
</dbReference>
<feature type="domain" description="RNase H type-1" evidence="2">
    <location>
        <begin position="1144"/>
        <end position="1263"/>
    </location>
</feature>
<dbReference type="Gene3D" id="3.30.420.10">
    <property type="entry name" value="Ribonuclease H-like superfamily/Ribonuclease H"/>
    <property type="match status" value="1"/>
</dbReference>
<dbReference type="EnsemblPlants" id="evm.model.02.1339">
    <property type="protein sequence ID" value="cds.evm.model.02.1339"/>
    <property type="gene ID" value="evm.TU.02.1339"/>
</dbReference>
<dbReference type="InterPro" id="IPR036691">
    <property type="entry name" value="Endo/exonu/phosph_ase_sf"/>
</dbReference>
<dbReference type="CDD" id="cd06222">
    <property type="entry name" value="RNase_H_like"/>
    <property type="match status" value="1"/>
</dbReference>
<name>A0A803NT91_CANSA</name>
<reference evidence="3" key="2">
    <citation type="submission" date="2021-03" db="UniProtKB">
        <authorList>
            <consortium name="EnsemblPlants"/>
        </authorList>
    </citation>
    <scope>IDENTIFICATION</scope>
</reference>
<dbReference type="GO" id="GO:0004523">
    <property type="term" value="F:RNA-DNA hybrid ribonuclease activity"/>
    <property type="evidence" value="ECO:0007669"/>
    <property type="project" value="InterPro"/>
</dbReference>
<dbReference type="PANTHER" id="PTHR33116:SF86">
    <property type="entry name" value="REVERSE TRANSCRIPTASE DOMAIN-CONTAINING PROTEIN"/>
    <property type="match status" value="1"/>
</dbReference>
<dbReference type="InterPro" id="IPR036397">
    <property type="entry name" value="RNaseH_sf"/>
</dbReference>
<dbReference type="PANTHER" id="PTHR33116">
    <property type="entry name" value="REVERSE TRANSCRIPTASE ZINC-BINDING DOMAIN-CONTAINING PROTEIN-RELATED-RELATED"/>
    <property type="match status" value="1"/>
</dbReference>
<accession>A0A803NT91</accession>